<proteinExistence type="predicted"/>
<evidence type="ECO:0000256" key="1">
    <source>
        <dbReference type="SAM" id="Phobius"/>
    </source>
</evidence>
<gene>
    <name evidence="3" type="ORF">PFY00_07265</name>
</gene>
<evidence type="ECO:0008006" key="5">
    <source>
        <dbReference type="Google" id="ProtNLM"/>
    </source>
</evidence>
<feature type="signal peptide" evidence="2">
    <location>
        <begin position="1"/>
        <end position="24"/>
    </location>
</feature>
<reference evidence="3 4" key="1">
    <citation type="submission" date="2023-01" db="EMBL/GenBank/DDBJ databases">
        <title>Thalassococcus onchidii sp. nov., isolated from a marine invertebrate from the South China Sea.</title>
        <authorList>
            <person name="Xu S."/>
            <person name="Liu Z."/>
            <person name="Xu Y."/>
        </authorList>
    </citation>
    <scope>NUCLEOTIDE SEQUENCE [LARGE SCALE GENOMIC DNA]</scope>
    <source>
        <strain evidence="3 4">KCTC 32084</strain>
    </source>
</reference>
<name>A0ABT4XRI5_9RHOB</name>
<keyword evidence="1" id="KW-1133">Transmembrane helix</keyword>
<keyword evidence="4" id="KW-1185">Reference proteome</keyword>
<dbReference type="EMBL" id="JAQIOY010000002">
    <property type="protein sequence ID" value="MDA7424517.1"/>
    <property type="molecule type" value="Genomic_DNA"/>
</dbReference>
<organism evidence="3 4">
    <name type="scientific">Thalassococcus lentus</name>
    <dbReference type="NCBI Taxonomy" id="1210524"/>
    <lineage>
        <taxon>Bacteria</taxon>
        <taxon>Pseudomonadati</taxon>
        <taxon>Pseudomonadota</taxon>
        <taxon>Alphaproteobacteria</taxon>
        <taxon>Rhodobacterales</taxon>
        <taxon>Roseobacteraceae</taxon>
        <taxon>Thalassococcus</taxon>
    </lineage>
</organism>
<evidence type="ECO:0000256" key="2">
    <source>
        <dbReference type="SAM" id="SignalP"/>
    </source>
</evidence>
<sequence length="650" mass="71356">MRQFCFFVLAFLALAAFSRFGADAQQDPPVVIVEEPVACAIPMPDDWQWTDLERWIWNDLCELNSGEVNLQWYDTADEPLECRPDKIDGPVPENRQISGEFIRAILTTPALLARSPRDRFTIRCAQITDTLNLSYLDIKPALFILDSHFQKSIHLWETRFARSFSLVKSFVEGGIEADRLKIGGSLFLWSGHFKGAADFRGASVAVNFDALGATFEKVLNLERTHVRGSMLLGRSAMFQGDVVLRSASVGSVLSATTSTFEGVFDGNRLEVNETLFLRDGAQFTGEVSLLNARIGSDVDASGSTFHARLNADSARIGGSLMLRNGAVFSGKVVLRNASIQNQISAIGSRFEDTFNGDAMKLGGSLFLRGGSVFQKGITLTASDIGSHLQFGASRFDGKINMTGAKVGVELLLSSPGDSHGAPTWGNDAELILRNVSTPVLQAEMHGWKRKDGSWLKTDLTGLRYDRFGGLNADSWVQSANMGDADAETLIAWIEEAQPDHGKRYDPQPYEQLAAALTAAGAENAAKAVRFARYEHRRTVEGTPPWDRFKLGLSAWVIGHGVYPFYLLAWFGALVFLGVVVAHRSASQELKGFWQKFWYSLENALPLVELKEAHKAIEHNDGLAEWVFHAQKVAGFVLATILVGALTLLGS</sequence>
<keyword evidence="2" id="KW-0732">Signal</keyword>
<dbReference type="RefSeq" id="WP_271431871.1">
    <property type="nucleotide sequence ID" value="NZ_JAQIOY010000002.1"/>
</dbReference>
<accession>A0ABT4XRI5</accession>
<comment type="caution">
    <text evidence="3">The sequence shown here is derived from an EMBL/GenBank/DDBJ whole genome shotgun (WGS) entry which is preliminary data.</text>
</comment>
<dbReference type="Proteomes" id="UP001210720">
    <property type="component" value="Unassembled WGS sequence"/>
</dbReference>
<evidence type="ECO:0000313" key="4">
    <source>
        <dbReference type="Proteomes" id="UP001210720"/>
    </source>
</evidence>
<evidence type="ECO:0000313" key="3">
    <source>
        <dbReference type="EMBL" id="MDA7424517.1"/>
    </source>
</evidence>
<keyword evidence="1" id="KW-0812">Transmembrane</keyword>
<feature type="transmembrane region" description="Helical" evidence="1">
    <location>
        <begin position="632"/>
        <end position="649"/>
    </location>
</feature>
<protein>
    <recommendedName>
        <fullName evidence="5">Pentapeptide repeat-containing protein</fullName>
    </recommendedName>
</protein>
<feature type="chain" id="PRO_5046114832" description="Pentapeptide repeat-containing protein" evidence="2">
    <location>
        <begin position="25"/>
        <end position="650"/>
    </location>
</feature>
<feature type="transmembrane region" description="Helical" evidence="1">
    <location>
        <begin position="562"/>
        <end position="581"/>
    </location>
</feature>
<keyword evidence="1" id="KW-0472">Membrane</keyword>